<accession>A0A0L6UK45</accession>
<dbReference type="OrthoDB" id="2506791at2759"/>
<dbReference type="AlphaFoldDB" id="A0A0L6UK45"/>
<dbReference type="EMBL" id="LAVV01010532">
    <property type="protein sequence ID" value="KNZ48906.1"/>
    <property type="molecule type" value="Genomic_DNA"/>
</dbReference>
<evidence type="ECO:0000313" key="1">
    <source>
        <dbReference type="EMBL" id="KNZ48906.1"/>
    </source>
</evidence>
<evidence type="ECO:0000313" key="2">
    <source>
        <dbReference type="Proteomes" id="UP000037035"/>
    </source>
</evidence>
<feature type="non-terminal residue" evidence="1">
    <location>
        <position position="92"/>
    </location>
</feature>
<organism evidence="1 2">
    <name type="scientific">Puccinia sorghi</name>
    <dbReference type="NCBI Taxonomy" id="27349"/>
    <lineage>
        <taxon>Eukaryota</taxon>
        <taxon>Fungi</taxon>
        <taxon>Dikarya</taxon>
        <taxon>Basidiomycota</taxon>
        <taxon>Pucciniomycotina</taxon>
        <taxon>Pucciniomycetes</taxon>
        <taxon>Pucciniales</taxon>
        <taxon>Pucciniaceae</taxon>
        <taxon>Puccinia</taxon>
    </lineage>
</organism>
<protein>
    <recommendedName>
        <fullName evidence="3">DDE Tnp4 domain-containing protein</fullName>
    </recommendedName>
</protein>
<gene>
    <name evidence="1" type="ORF">VP01_5330g1</name>
</gene>
<proteinExistence type="predicted"/>
<name>A0A0L6UK45_9BASI</name>
<dbReference type="Proteomes" id="UP000037035">
    <property type="component" value="Unassembled WGS sequence"/>
</dbReference>
<sequence>MKTFSIQLAIARCCLGYNVNVAAALRLKNLFQVGYRKINLHNTRVITEKVQLYQVMQEEVLPACIGFVDGTKIQINQKHPVDGNHYFPAWLL</sequence>
<comment type="caution">
    <text evidence="1">The sequence shown here is derived from an EMBL/GenBank/DDBJ whole genome shotgun (WGS) entry which is preliminary data.</text>
</comment>
<evidence type="ECO:0008006" key="3">
    <source>
        <dbReference type="Google" id="ProtNLM"/>
    </source>
</evidence>
<keyword evidence="2" id="KW-1185">Reference proteome</keyword>
<reference evidence="1 2" key="1">
    <citation type="submission" date="2015-08" db="EMBL/GenBank/DDBJ databases">
        <title>Next Generation Sequencing and Analysis of the Genome of Puccinia sorghi L Schw, the Causal Agent of Maize Common Rust.</title>
        <authorList>
            <person name="Rochi L."/>
            <person name="Burguener G."/>
            <person name="Darino M."/>
            <person name="Turjanski A."/>
            <person name="Kreff E."/>
            <person name="Dieguez M.J."/>
            <person name="Sacco F."/>
        </authorList>
    </citation>
    <scope>NUCLEOTIDE SEQUENCE [LARGE SCALE GENOMIC DNA]</scope>
    <source>
        <strain evidence="1 2">RO10H11247</strain>
    </source>
</reference>
<dbReference type="VEuPathDB" id="FungiDB:VP01_5330g1"/>